<evidence type="ECO:0000313" key="3">
    <source>
        <dbReference type="Proteomes" id="UP000005139"/>
    </source>
</evidence>
<dbReference type="Proteomes" id="UP000005139">
    <property type="component" value="Unassembled WGS sequence"/>
</dbReference>
<reference evidence="2 3" key="2">
    <citation type="submission" date="2007-01" db="EMBL/GenBank/DDBJ databases">
        <title>Sequencing of the draft genome and assembly of Thermosinus carboxydivorans Nor1.</title>
        <authorList>
            <consortium name="US DOE Joint Genome Institute (JGI-PGF)"/>
            <person name="Copeland A."/>
            <person name="Lucas S."/>
            <person name="Lapidus A."/>
            <person name="Barry K."/>
            <person name="Glavina del Rio T."/>
            <person name="Dalin E."/>
            <person name="Tice H."/>
            <person name="Bruce D."/>
            <person name="Pitluck S."/>
            <person name="Richardson P."/>
        </authorList>
    </citation>
    <scope>NUCLEOTIDE SEQUENCE [LARGE SCALE GENOMIC DNA]</scope>
    <source>
        <strain evidence="2 3">Nor1</strain>
    </source>
</reference>
<comment type="caution">
    <text evidence="2">The sequence shown here is derived from an EMBL/GenBank/DDBJ whole genome shotgun (WGS) entry which is preliminary data.</text>
</comment>
<reference evidence="2 3" key="1">
    <citation type="submission" date="2007-01" db="EMBL/GenBank/DDBJ databases">
        <title>Annotation of the draft genome assembly of Thermosinus carboxydivorans Nor1.</title>
        <authorList>
            <consortium name="US DOE Joint Genome Institute (JGI-ORNL)"/>
            <person name="Larimer F."/>
            <person name="Land M."/>
            <person name="Hauser L."/>
        </authorList>
    </citation>
    <scope>NUCLEOTIDE SEQUENCE [LARGE SCALE GENOMIC DNA]</scope>
    <source>
        <strain evidence="2 3">Nor1</strain>
    </source>
</reference>
<keyword evidence="3" id="KW-1185">Reference proteome</keyword>
<sequence>MLSAAGDIGVAVGSSVLGMVAEWFGYKVLFAAATMVVLVCTYYFYIALKGRRQATLHPSRAKDCHNA</sequence>
<protein>
    <submittedName>
        <fullName evidence="2">Uncharacterized protein</fullName>
    </submittedName>
</protein>
<organism evidence="2 3">
    <name type="scientific">Thermosinus carboxydivorans Nor1</name>
    <dbReference type="NCBI Taxonomy" id="401526"/>
    <lineage>
        <taxon>Bacteria</taxon>
        <taxon>Bacillati</taxon>
        <taxon>Bacillota</taxon>
        <taxon>Negativicutes</taxon>
        <taxon>Selenomonadales</taxon>
        <taxon>Sporomusaceae</taxon>
        <taxon>Thermosinus</taxon>
    </lineage>
</organism>
<name>A1HQV3_9FIRM</name>
<keyword evidence="1" id="KW-0812">Transmembrane</keyword>
<accession>A1HQV3</accession>
<keyword evidence="1" id="KW-1133">Transmembrane helix</keyword>
<gene>
    <name evidence="2" type="ORF">TcarDRAFT_1084</name>
</gene>
<dbReference type="EMBL" id="AAWL01000008">
    <property type="protein sequence ID" value="EAX47662.1"/>
    <property type="molecule type" value="Genomic_DNA"/>
</dbReference>
<proteinExistence type="predicted"/>
<dbReference type="InterPro" id="IPR036259">
    <property type="entry name" value="MFS_trans_sf"/>
</dbReference>
<evidence type="ECO:0000313" key="2">
    <source>
        <dbReference type="EMBL" id="EAX47662.1"/>
    </source>
</evidence>
<evidence type="ECO:0000256" key="1">
    <source>
        <dbReference type="SAM" id="Phobius"/>
    </source>
</evidence>
<dbReference type="SUPFAM" id="SSF103473">
    <property type="entry name" value="MFS general substrate transporter"/>
    <property type="match status" value="1"/>
</dbReference>
<feature type="transmembrane region" description="Helical" evidence="1">
    <location>
        <begin position="24"/>
        <end position="45"/>
    </location>
</feature>
<dbReference type="AlphaFoldDB" id="A1HQV3"/>
<keyword evidence="1" id="KW-0472">Membrane</keyword>